<sequence length="219" mass="24539">MSHTTVYTALRGPRLPRWQTLDLIVEHLKGDRDEFLRRWIAARDAESPSPWDLLSNFSGPAAPGQGTYRPDPPLVVTESSARVTSSRLVEILNKLEVQHVSDDAGNLLAVWKRHVVQISLEGPDESILVVRMRPNATARLALREATQVVVNEWNHTRRFLKAYIADPTPNGRLPLYGEMQLPVSAGVNDAFLLEFLDAGLAVATTYTEWLFTEGVLEEM</sequence>
<keyword evidence="2" id="KW-1185">Reference proteome</keyword>
<dbReference type="InterPro" id="IPR019660">
    <property type="entry name" value="Put_sensory_transdc_reg_YbjN"/>
</dbReference>
<proteinExistence type="predicted"/>
<dbReference type="Proteomes" id="UP000306145">
    <property type="component" value="Unassembled WGS sequence"/>
</dbReference>
<protein>
    <submittedName>
        <fullName evidence="1">YbjN domain-containing protein</fullName>
    </submittedName>
</protein>
<gene>
    <name evidence="1" type="ORF">FHG89_14225</name>
</gene>
<evidence type="ECO:0000313" key="2">
    <source>
        <dbReference type="Proteomes" id="UP000306145"/>
    </source>
</evidence>
<evidence type="ECO:0000313" key="1">
    <source>
        <dbReference type="EMBL" id="TNH28819.1"/>
    </source>
</evidence>
<dbReference type="Pfam" id="PF10722">
    <property type="entry name" value="YbjN"/>
    <property type="match status" value="1"/>
</dbReference>
<dbReference type="AlphaFoldDB" id="A0A5C4QRE2"/>
<dbReference type="EMBL" id="VDFY01000153">
    <property type="protein sequence ID" value="TNH28819.1"/>
    <property type="molecule type" value="Genomic_DNA"/>
</dbReference>
<dbReference type="OrthoDB" id="3350992at2"/>
<organism evidence="1 2">
    <name type="scientific">Micromonospora orduensis</name>
    <dbReference type="NCBI Taxonomy" id="1420891"/>
    <lineage>
        <taxon>Bacteria</taxon>
        <taxon>Bacillati</taxon>
        <taxon>Actinomycetota</taxon>
        <taxon>Actinomycetes</taxon>
        <taxon>Micromonosporales</taxon>
        <taxon>Micromonosporaceae</taxon>
        <taxon>Micromonospora</taxon>
    </lineage>
</organism>
<comment type="caution">
    <text evidence="1">The sequence shown here is derived from an EMBL/GenBank/DDBJ whole genome shotgun (WGS) entry which is preliminary data.</text>
</comment>
<accession>A0A5C4QRE2</accession>
<name>A0A5C4QRE2_9ACTN</name>
<reference evidence="1 2" key="1">
    <citation type="submission" date="2019-06" db="EMBL/GenBank/DDBJ databases">
        <title>Micromonospora ordensis sp. nov., isolated from deep marine sediment.</title>
        <authorList>
            <person name="Veyisoglu A."/>
            <person name="Carro L."/>
            <person name="Klenk H.-P."/>
            <person name="Sahin N."/>
        </authorList>
    </citation>
    <scope>NUCLEOTIDE SEQUENCE [LARGE SCALE GENOMIC DNA]</scope>
    <source>
        <strain evidence="1 2">S2509</strain>
    </source>
</reference>